<dbReference type="InterPro" id="IPR015001">
    <property type="entry name" value="DUF1850"/>
</dbReference>
<reference evidence="2" key="1">
    <citation type="journal article" date="2013" name="Stand. Genomic Sci.">
        <title>Genome sequence of the thermophilic fresh-water bacterium Spirochaeta caldaria type strain (H1(T)), reclassification of Spirochaeta caldaria, Spirochaeta stenostrepta, and Spirochaeta zuelzerae in the genus Treponema as Treponema caldaria comb. nov., Treponema stenostrepta comb. nov., and Treponema zuelzerae comb. nov., and emendation of the genus Treponema.</title>
        <authorList>
            <person name="Abt B."/>
            <person name="Goker M."/>
            <person name="Scheuner C."/>
            <person name="Han C."/>
            <person name="Lu M."/>
            <person name="Misra M."/>
            <person name="Lapidus A."/>
            <person name="Nolan M."/>
            <person name="Lucas S."/>
            <person name="Hammon N."/>
            <person name="Deshpande S."/>
            <person name="Cheng J.F."/>
            <person name="Tapia R."/>
            <person name="Goodwin L.A."/>
            <person name="Pitluck S."/>
            <person name="Liolios K."/>
            <person name="Pagani I."/>
            <person name="Ivanova N."/>
            <person name="Mavromatis K."/>
            <person name="Mikhailova N."/>
            <person name="Huntemann M."/>
            <person name="Pati A."/>
            <person name="Chen A."/>
            <person name="Palaniappan K."/>
            <person name="Land M."/>
            <person name="Hauser L."/>
            <person name="Jeffries C.D."/>
            <person name="Rohde M."/>
            <person name="Spring S."/>
            <person name="Gronow S."/>
            <person name="Detter J.C."/>
            <person name="Bristow J."/>
            <person name="Eisen J.A."/>
            <person name="Markowitz V."/>
            <person name="Hugenholtz P."/>
            <person name="Kyrpides N.C."/>
            <person name="Woyke T."/>
            <person name="Klenk H.P."/>
        </authorList>
    </citation>
    <scope>NUCLEOTIDE SEQUENCE</scope>
    <source>
        <strain evidence="2">ATCC 51460 / DSM 7334 / H1</strain>
    </source>
</reference>
<gene>
    <name evidence="1" type="ordered locus">Spica_0314</name>
</gene>
<accession>F8EZW7</accession>
<protein>
    <recommendedName>
        <fullName evidence="3">DUF1850 domain-containing protein</fullName>
    </recommendedName>
</protein>
<proteinExistence type="predicted"/>
<dbReference type="AlphaFoldDB" id="F8EZW7"/>
<dbReference type="Proteomes" id="UP000000503">
    <property type="component" value="Chromosome"/>
</dbReference>
<dbReference type="KEGG" id="scd:Spica_0314"/>
<name>F8EZW7_GRAC1</name>
<dbReference type="STRING" id="744872.Spica_0314"/>
<dbReference type="HOGENOM" id="CLU_1634639_0_0_12"/>
<keyword evidence="2" id="KW-1185">Reference proteome</keyword>
<sequence length="162" mass="18413">MIPLHLFSYKSLERCFLLLLSLTSPLGFVPAQEQPVTYKLCINQGGYPVAELPLPSSGEFILTYVHSIHKRPVYEYFRADQGLLVLYELRYDTTSTGMPFDAEGGFRMENGLFIVTMNRHFQTLPLFVSPVPGHGVIIDRHLYLFTEWVTEDTALELSVKGP</sequence>
<evidence type="ECO:0000313" key="1">
    <source>
        <dbReference type="EMBL" id="AEJ18480.1"/>
    </source>
</evidence>
<evidence type="ECO:0000313" key="2">
    <source>
        <dbReference type="Proteomes" id="UP000000503"/>
    </source>
</evidence>
<dbReference type="EMBL" id="CP002868">
    <property type="protein sequence ID" value="AEJ18480.1"/>
    <property type="molecule type" value="Genomic_DNA"/>
</dbReference>
<organism evidence="1 2">
    <name type="scientific">Gracilinema caldarium (strain ATCC 51460 / DSM 7334 / H1)</name>
    <name type="common">Treponema caldarium</name>
    <dbReference type="NCBI Taxonomy" id="744872"/>
    <lineage>
        <taxon>Bacteria</taxon>
        <taxon>Pseudomonadati</taxon>
        <taxon>Spirochaetota</taxon>
        <taxon>Spirochaetia</taxon>
        <taxon>Spirochaetales</taxon>
        <taxon>Breznakiellaceae</taxon>
        <taxon>Gracilinema</taxon>
    </lineage>
</organism>
<dbReference type="eggNOG" id="COG4729">
    <property type="taxonomic scope" value="Bacteria"/>
</dbReference>
<evidence type="ECO:0008006" key="3">
    <source>
        <dbReference type="Google" id="ProtNLM"/>
    </source>
</evidence>
<dbReference type="Pfam" id="PF08905">
    <property type="entry name" value="DUF1850"/>
    <property type="match status" value="1"/>
</dbReference>